<dbReference type="RefSeq" id="WP_015159107.1">
    <property type="nucleotide sequence ID" value="NC_019697.1"/>
</dbReference>
<gene>
    <name evidence="2" type="ORF">Cha6605_1815</name>
</gene>
<reference evidence="2 3" key="1">
    <citation type="submission" date="2012-05" db="EMBL/GenBank/DDBJ databases">
        <title>Finished chromosome of genome of Chamaesiphon sp. PCC 6605.</title>
        <authorList>
            <consortium name="US DOE Joint Genome Institute"/>
            <person name="Gugger M."/>
            <person name="Coursin T."/>
            <person name="Rippka R."/>
            <person name="Tandeau De Marsac N."/>
            <person name="Huntemann M."/>
            <person name="Wei C.-L."/>
            <person name="Han J."/>
            <person name="Detter J.C."/>
            <person name="Han C."/>
            <person name="Tapia R."/>
            <person name="Chen A."/>
            <person name="Kyrpides N."/>
            <person name="Mavromatis K."/>
            <person name="Markowitz V."/>
            <person name="Szeto E."/>
            <person name="Ivanova N."/>
            <person name="Pagani I."/>
            <person name="Pati A."/>
            <person name="Goodwin L."/>
            <person name="Nordberg H.P."/>
            <person name="Cantor M.N."/>
            <person name="Hua S.X."/>
            <person name="Woyke T."/>
            <person name="Kerfeld C.A."/>
        </authorList>
    </citation>
    <scope>NUCLEOTIDE SEQUENCE [LARGE SCALE GENOMIC DNA]</scope>
    <source>
        <strain evidence="3">ATCC 27169 / PCC 6605</strain>
    </source>
</reference>
<dbReference type="HOGENOM" id="CLU_343135_0_0_3"/>
<dbReference type="EMBL" id="CP003600">
    <property type="protein sequence ID" value="AFY92936.1"/>
    <property type="molecule type" value="Genomic_DNA"/>
</dbReference>
<evidence type="ECO:0000313" key="3">
    <source>
        <dbReference type="Proteomes" id="UP000010366"/>
    </source>
</evidence>
<feature type="compositionally biased region" description="Polar residues" evidence="1">
    <location>
        <begin position="576"/>
        <end position="586"/>
    </location>
</feature>
<name>K9UET7_CHAP6</name>
<protein>
    <submittedName>
        <fullName evidence="2">Uncharacterized protein</fullName>
    </submittedName>
</protein>
<feature type="region of interest" description="Disordered" evidence="1">
    <location>
        <begin position="576"/>
        <end position="600"/>
    </location>
</feature>
<organism evidence="2 3">
    <name type="scientific">Chamaesiphon minutus (strain ATCC 27169 / PCC 6605)</name>
    <dbReference type="NCBI Taxonomy" id="1173020"/>
    <lineage>
        <taxon>Bacteria</taxon>
        <taxon>Bacillati</taxon>
        <taxon>Cyanobacteriota</taxon>
        <taxon>Cyanophyceae</taxon>
        <taxon>Gomontiellales</taxon>
        <taxon>Chamaesiphonaceae</taxon>
        <taxon>Chamaesiphon</taxon>
    </lineage>
</organism>
<sequence>MITKLELHTKLSNLFHIGFNFITAENTPKPKWRTNRKYRLTRGEFVKRYSDELTLLGVSFGTTTKYFMLDIDCGSKYHPDNDPTALPKIRQLLEQVGIVRTDLIRSSHSGGIHLYGFFPKNVSTIRLATLLHVTLIDAGFEIAKGQLECFPNPKPYGEKGHFTYYNPHRVLLQPNSGGFLLDEDGNILLSAENLTHENMLAGFLTRVEQSAQAQDMDLLRRMMDTCYAKYTSNAGIAKYQHHHKDYTEVAREWKENLELTIQMIGWTAHGQTNTLLPNFIAYGVVFLGFKGEELENCLYDLIQAAPGYHDYCRHQHEIKNVIKDWVENTERQGYYVEYCGFPARSGLNPHITAKRIKASRNQHNNNLAKRTEQRLNAILAALTEIPKQAKAKIAAIRTKSIELFGEAISRNTLYKPEYKPLWFEAEIAKLDSNLEKDPTPLSNSPLTNTDQQFQPIAIENNTSISAAQTQSETSLSHTPPLYETYVGRIQSSWLHHQLRLYCINLWCQSILDLQSPSVELELVSDLPNHSNLPNLDSNLQFTSVTLESQNSPIQNIHNTENFNNNNLQSEEVAKISNGSKSNNDIESQIESEPESDPVSPIEIGTKLRRNVQQIGHKTYPALANCQVVSANGLDWVVRDREGYSWNVSHHALASGVWEIEADLTDVGISIPQQRSAIDIARQMRLNLSSVPDDLLLEFLHHPAMETIQFTIELADRLVTASTCKLVEELVADLSPCQKLDLWKTLSDRERIDIEQLMSQHSPNFEQIDHQSKPIGSIDVFVGATVLTLTGLIGVVKHVFTSVVKPFVVYHESLGRTILYGREDLRLDLS</sequence>
<dbReference type="OrthoDB" id="425592at2"/>
<dbReference type="KEGG" id="cmp:Cha6605_1815"/>
<evidence type="ECO:0000256" key="1">
    <source>
        <dbReference type="SAM" id="MobiDB-lite"/>
    </source>
</evidence>
<accession>K9UET7</accession>
<dbReference type="Proteomes" id="UP000010366">
    <property type="component" value="Chromosome"/>
</dbReference>
<keyword evidence="3" id="KW-1185">Reference proteome</keyword>
<dbReference type="AlphaFoldDB" id="K9UET7"/>
<dbReference type="eggNOG" id="ENOG502Z84V">
    <property type="taxonomic scope" value="Bacteria"/>
</dbReference>
<proteinExistence type="predicted"/>
<evidence type="ECO:0000313" key="2">
    <source>
        <dbReference type="EMBL" id="AFY92936.1"/>
    </source>
</evidence>